<evidence type="ECO:0008006" key="5">
    <source>
        <dbReference type="Google" id="ProtNLM"/>
    </source>
</evidence>
<dbReference type="GO" id="GO:0016989">
    <property type="term" value="F:sigma factor antagonist activity"/>
    <property type="evidence" value="ECO:0007669"/>
    <property type="project" value="TreeGrafter"/>
</dbReference>
<feature type="domain" description="FecR protein" evidence="1">
    <location>
        <begin position="147"/>
        <end position="225"/>
    </location>
</feature>
<keyword evidence="4" id="KW-1185">Reference proteome</keyword>
<name>A0A1S2VB50_9BACT</name>
<feature type="domain" description="Protein FecR C-terminal" evidence="2">
    <location>
        <begin position="280"/>
        <end position="347"/>
    </location>
</feature>
<dbReference type="InterPro" id="IPR006860">
    <property type="entry name" value="FecR"/>
</dbReference>
<dbReference type="Gene3D" id="2.60.120.1440">
    <property type="match status" value="1"/>
</dbReference>
<evidence type="ECO:0000259" key="2">
    <source>
        <dbReference type="Pfam" id="PF16344"/>
    </source>
</evidence>
<accession>A0A1S2VB50</accession>
<gene>
    <name evidence="3" type="ORF">BLX24_29655</name>
</gene>
<dbReference type="RefSeq" id="WP_071506834.1">
    <property type="nucleotide sequence ID" value="NZ_MORL01000076.1"/>
</dbReference>
<evidence type="ECO:0000259" key="1">
    <source>
        <dbReference type="Pfam" id="PF04773"/>
    </source>
</evidence>
<dbReference type="OrthoDB" id="1099916at2"/>
<evidence type="ECO:0000313" key="3">
    <source>
        <dbReference type="EMBL" id="OIN55535.1"/>
    </source>
</evidence>
<dbReference type="PANTHER" id="PTHR30273">
    <property type="entry name" value="PERIPLASMIC SIGNAL SENSOR AND SIGMA FACTOR ACTIVATOR FECR-RELATED"/>
    <property type="match status" value="1"/>
</dbReference>
<dbReference type="EMBL" id="MORL01000076">
    <property type="protein sequence ID" value="OIN55535.1"/>
    <property type="molecule type" value="Genomic_DNA"/>
</dbReference>
<evidence type="ECO:0000313" key="4">
    <source>
        <dbReference type="Proteomes" id="UP000181790"/>
    </source>
</evidence>
<dbReference type="Gene3D" id="3.55.50.30">
    <property type="match status" value="1"/>
</dbReference>
<comment type="caution">
    <text evidence="3">The sequence shown here is derived from an EMBL/GenBank/DDBJ whole genome shotgun (WGS) entry which is preliminary data.</text>
</comment>
<dbReference type="AlphaFoldDB" id="A0A1S2VB50"/>
<sequence length="353" mass="40032">MNQPLNKKIIFDYFDGKHTSIQRKMIEEWLHQPENKELFYQFLDEWEAQHPQYHFDAARGFNTIQRNIAEPAQDTDLSNSLTDSPFSILRPLLTWMAAASVALVCLFWGWKEYTKPNAPTYERLARQIKQQSGEVFEKENLSNKPLLVNLPDKSSILLGPGSKISYSPRLFGHPKREVVLLGEAFFEVSKDPERPFFVYANQLITKVLGTSFSISTKRGRSEVALQSDTEKDQKLSGNTLKGLVIAANEKVNVGQDQFTIQEVKQVLPVALPNAMARTTFTFDEAPANDVIEKLKAAYHADIVYDAGKLAHCKLTAHLTDEPLLEKIELICIAIEATYREENNKIIITSNGCR</sequence>
<organism evidence="3 4">
    <name type="scientific">Arsenicibacter rosenii</name>
    <dbReference type="NCBI Taxonomy" id="1750698"/>
    <lineage>
        <taxon>Bacteria</taxon>
        <taxon>Pseudomonadati</taxon>
        <taxon>Bacteroidota</taxon>
        <taxon>Cytophagia</taxon>
        <taxon>Cytophagales</taxon>
        <taxon>Spirosomataceae</taxon>
        <taxon>Arsenicibacter</taxon>
    </lineage>
</organism>
<protein>
    <recommendedName>
        <fullName evidence="5">Iron dicitrate transport regulator FecR</fullName>
    </recommendedName>
</protein>
<dbReference type="Proteomes" id="UP000181790">
    <property type="component" value="Unassembled WGS sequence"/>
</dbReference>
<dbReference type="Pfam" id="PF04773">
    <property type="entry name" value="FecR"/>
    <property type="match status" value="1"/>
</dbReference>
<dbReference type="Pfam" id="PF16344">
    <property type="entry name" value="FecR_C"/>
    <property type="match status" value="1"/>
</dbReference>
<reference evidence="3 4" key="1">
    <citation type="submission" date="2016-10" db="EMBL/GenBank/DDBJ databases">
        <title>Arsenicibacter rosenii gen. nov., sp. nov., an efficient arsenic-methylating bacterium isolated from an arsenic-contaminated paddy soil.</title>
        <authorList>
            <person name="Huang K."/>
        </authorList>
    </citation>
    <scope>NUCLEOTIDE SEQUENCE [LARGE SCALE GENOMIC DNA]</scope>
    <source>
        <strain evidence="3 4">SM-1</strain>
    </source>
</reference>
<dbReference type="InterPro" id="IPR012373">
    <property type="entry name" value="Ferrdict_sens_TM"/>
</dbReference>
<proteinExistence type="predicted"/>
<dbReference type="PANTHER" id="PTHR30273:SF2">
    <property type="entry name" value="PROTEIN FECR"/>
    <property type="match status" value="1"/>
</dbReference>
<dbReference type="InterPro" id="IPR032508">
    <property type="entry name" value="FecR_C"/>
</dbReference>